<keyword evidence="4" id="KW-1185">Reference proteome</keyword>
<feature type="domain" description="UspA" evidence="2">
    <location>
        <begin position="6"/>
        <end position="139"/>
    </location>
</feature>
<proteinExistence type="predicted"/>
<dbReference type="InterPro" id="IPR006016">
    <property type="entry name" value="UspA"/>
</dbReference>
<reference evidence="3 4" key="1">
    <citation type="submission" date="2020-06" db="EMBL/GenBank/DDBJ databases">
        <title>NJ-3-1, isolated from saline soil.</title>
        <authorList>
            <person name="Cui H.L."/>
            <person name="Shi X."/>
        </authorList>
    </citation>
    <scope>NUCLEOTIDE SEQUENCE [LARGE SCALE GENOMIC DNA]</scope>
    <source>
        <strain evidence="3 4">NJ-3-1</strain>
    </source>
</reference>
<sequence>MSSEPIVLPDGGERARRTAEWWLVFAETPPATVHRIDVLDRLDSGVIVERDDGGGPVERDRIERPPKNGSTDRAARRHREGASTIDVLHGAPAEVILDYVAANAVDRVVTSVGDRTCRTRSFVGYTFTRAGRAAGVPVTATGRSPRVLRRVEAVERPSSFFTEDVQSG</sequence>
<dbReference type="Gene3D" id="3.40.50.620">
    <property type="entry name" value="HUPs"/>
    <property type="match status" value="1"/>
</dbReference>
<gene>
    <name evidence="3" type="ORF">HUG12_00130</name>
</gene>
<evidence type="ECO:0000256" key="1">
    <source>
        <dbReference type="SAM" id="MobiDB-lite"/>
    </source>
</evidence>
<dbReference type="KEGG" id="halu:HUG12_00130"/>
<evidence type="ECO:0000313" key="3">
    <source>
        <dbReference type="EMBL" id="QLG60256.1"/>
    </source>
</evidence>
<dbReference type="SUPFAM" id="SSF52402">
    <property type="entry name" value="Adenine nucleotide alpha hydrolases-like"/>
    <property type="match status" value="1"/>
</dbReference>
<evidence type="ECO:0000259" key="2">
    <source>
        <dbReference type="Pfam" id="PF00582"/>
    </source>
</evidence>
<dbReference type="InterPro" id="IPR014729">
    <property type="entry name" value="Rossmann-like_a/b/a_fold"/>
</dbReference>
<feature type="compositionally biased region" description="Basic and acidic residues" evidence="1">
    <location>
        <begin position="50"/>
        <end position="66"/>
    </location>
</feature>
<name>A0A7D5Q7R7_9EURY</name>
<feature type="region of interest" description="Disordered" evidence="1">
    <location>
        <begin position="50"/>
        <end position="80"/>
    </location>
</feature>
<evidence type="ECO:0000313" key="4">
    <source>
        <dbReference type="Proteomes" id="UP000509626"/>
    </source>
</evidence>
<dbReference type="Pfam" id="PF00582">
    <property type="entry name" value="Usp"/>
    <property type="match status" value="1"/>
</dbReference>
<dbReference type="EMBL" id="CP058579">
    <property type="protein sequence ID" value="QLG60256.1"/>
    <property type="molecule type" value="Genomic_DNA"/>
</dbReference>
<organism evidence="3 4">
    <name type="scientific">Halorarum salinum</name>
    <dbReference type="NCBI Taxonomy" id="2743089"/>
    <lineage>
        <taxon>Archaea</taxon>
        <taxon>Methanobacteriati</taxon>
        <taxon>Methanobacteriota</taxon>
        <taxon>Stenosarchaea group</taxon>
        <taxon>Halobacteria</taxon>
        <taxon>Halobacteriales</taxon>
        <taxon>Haloferacaceae</taxon>
        <taxon>Halorarum</taxon>
    </lineage>
</organism>
<accession>A0A7D5Q7R7</accession>
<protein>
    <submittedName>
        <fullName evidence="3">Universal stress protein</fullName>
    </submittedName>
</protein>
<dbReference type="AlphaFoldDB" id="A0A7D5Q7R7"/>
<dbReference type="Proteomes" id="UP000509626">
    <property type="component" value="Chromosome"/>
</dbReference>